<name>A0A1G6JF24_9MICO</name>
<reference evidence="1 2" key="1">
    <citation type="submission" date="2016-09" db="EMBL/GenBank/DDBJ databases">
        <authorList>
            <person name="Capua I."/>
            <person name="De Benedictis P."/>
            <person name="Joannis T."/>
            <person name="Lombin L.H."/>
            <person name="Cattoli G."/>
        </authorList>
    </citation>
    <scope>NUCLEOTIDE SEQUENCE [LARGE SCALE GENOMIC DNA]</scope>
    <source>
        <strain evidence="1 2">NIO-1002</strain>
    </source>
</reference>
<proteinExistence type="predicted"/>
<dbReference type="Proteomes" id="UP000183203">
    <property type="component" value="Unassembled WGS sequence"/>
</dbReference>
<dbReference type="EMBL" id="FMYG01000003">
    <property type="protein sequence ID" value="SDC17344.1"/>
    <property type="molecule type" value="Genomic_DNA"/>
</dbReference>
<evidence type="ECO:0000313" key="1">
    <source>
        <dbReference type="EMBL" id="SDC17344.1"/>
    </source>
</evidence>
<dbReference type="AlphaFoldDB" id="A0A1G6JF24"/>
<protein>
    <submittedName>
        <fullName evidence="1">Uncharacterized protein</fullName>
    </submittedName>
</protein>
<accession>A0A1G6JF24</accession>
<evidence type="ECO:0000313" key="2">
    <source>
        <dbReference type="Proteomes" id="UP000183203"/>
    </source>
</evidence>
<gene>
    <name evidence="1" type="ORF">SAMN05216418_1806</name>
</gene>
<organism evidence="1 2">
    <name type="scientific">Microbacterium enclense</name>
    <dbReference type="NCBI Taxonomy" id="993073"/>
    <lineage>
        <taxon>Bacteria</taxon>
        <taxon>Bacillati</taxon>
        <taxon>Actinomycetota</taxon>
        <taxon>Actinomycetes</taxon>
        <taxon>Micrococcales</taxon>
        <taxon>Microbacteriaceae</taxon>
        <taxon>Microbacterium</taxon>
    </lineage>
</organism>
<sequence>MNPVARYADEGAVSPWAEIVGPCHTTSSLSRVLQIDQVAVADAAAELRALRLRTADGRNLYPAFQVQDDHVHPHLQQVLLVLKSGIDDPWTWAQWLNTEMDSEPSPMSRLWAGDLSGVLRDAEHDAWAWRS</sequence>
<dbReference type="OrthoDB" id="5068694at2"/>